<dbReference type="PANTHER" id="PTHR38791:SF5">
    <property type="entry name" value="TRANSCRIPTION FACTOR DBAG-RELATED"/>
    <property type="match status" value="1"/>
</dbReference>
<evidence type="ECO:0000313" key="1">
    <source>
        <dbReference type="EMBL" id="GIK05337.1"/>
    </source>
</evidence>
<accession>A0A9P3F4J9</accession>
<proteinExistence type="predicted"/>
<dbReference type="Pfam" id="PF11951">
    <property type="entry name" value="Fungal_trans_2"/>
    <property type="match status" value="1"/>
</dbReference>
<dbReference type="OrthoDB" id="5280547at2759"/>
<dbReference type="InterPro" id="IPR021858">
    <property type="entry name" value="Fun_TF"/>
</dbReference>
<protein>
    <submittedName>
        <fullName evidence="1">Uncharacterized protein</fullName>
    </submittedName>
</protein>
<organism evidence="1 2">
    <name type="scientific">Aspergillus viridinutans</name>
    <dbReference type="NCBI Taxonomy" id="75553"/>
    <lineage>
        <taxon>Eukaryota</taxon>
        <taxon>Fungi</taxon>
        <taxon>Dikarya</taxon>
        <taxon>Ascomycota</taxon>
        <taxon>Pezizomycotina</taxon>
        <taxon>Eurotiomycetes</taxon>
        <taxon>Eurotiomycetidae</taxon>
        <taxon>Eurotiales</taxon>
        <taxon>Aspergillaceae</taxon>
        <taxon>Aspergillus</taxon>
        <taxon>Aspergillus subgen. Fumigati</taxon>
    </lineage>
</organism>
<dbReference type="PANTHER" id="PTHR38791">
    <property type="entry name" value="ZN(II)2CYS6 TRANSCRIPTION FACTOR (EUROFUNG)-RELATED-RELATED"/>
    <property type="match status" value="1"/>
</dbReference>
<dbReference type="AlphaFoldDB" id="A0A9P3F4J9"/>
<dbReference type="GeneID" id="66937426"/>
<dbReference type="RefSeq" id="XP_043128523.1">
    <property type="nucleotide sequence ID" value="XM_043272588.1"/>
</dbReference>
<comment type="caution">
    <text evidence="1">The sequence shown here is derived from an EMBL/GenBank/DDBJ whole genome shotgun (WGS) entry which is preliminary data.</text>
</comment>
<dbReference type="InterPro" id="IPR053175">
    <property type="entry name" value="DHMBA_Reg_Transcription_Factor"/>
</dbReference>
<reference evidence="1 2" key="1">
    <citation type="submission" date="2021-02" db="EMBL/GenBank/DDBJ databases">
        <title>Pan-genome distribution and transcriptional activeness of fungal secondary metabolism genes in Aspergillus section Fumigati.</title>
        <authorList>
            <person name="Takahashi H."/>
            <person name="Umemura M."/>
            <person name="Ninomiya A."/>
            <person name="Kusuya Y."/>
            <person name="Urayama S."/>
            <person name="Shimizu M."/>
            <person name="Watanabe A."/>
            <person name="Kamei K."/>
            <person name="Yaguchi T."/>
            <person name="Hagiwara D."/>
        </authorList>
    </citation>
    <scope>NUCLEOTIDE SEQUENCE [LARGE SCALE GENOMIC DNA]</scope>
    <source>
        <strain evidence="1 2">IFM 47045</strain>
    </source>
</reference>
<dbReference type="Proteomes" id="UP000710440">
    <property type="component" value="Unassembled WGS sequence"/>
</dbReference>
<keyword evidence="2" id="KW-1185">Reference proteome</keyword>
<sequence length="385" mass="43523">MAVPACSQCRRAGKECVGYRDELPLLFRDENARTIRRATAAKVRSRAQRKDAGCDSTSSPGLQLMRSGHGTITATSLPSTLPCLDMDNLGLQFFVYHFSTYAWAGRYPPQPIASPFMHRVSEDEMLRSAVASVGLAALSNIRKDEAILRGARQQYGQAIRVIQNALRSKKAYLLEDTMKMILMVALFEIVDASPTSKLSWIVHLQGVAALRNRSPRDFFRKNHRVHIMFTFTLIFKYFQTGGRFPLELESRSAPDIPVEADDDLPAVSLIEILLKFIRLRACLVDYNDQPIGNALTEALACEMQLEVWSTSLPAKFGCMEKVSTDTSQYFHGRFHLYQDVWASRILIYYRVGRRLVNELILHLASRCETSTEQILETAHARNTII</sequence>
<gene>
    <name evidence="1" type="ORF">Aspvir_009444</name>
</gene>
<evidence type="ECO:0000313" key="2">
    <source>
        <dbReference type="Proteomes" id="UP000710440"/>
    </source>
</evidence>
<name>A0A9P3F4J9_ASPVI</name>
<dbReference type="EMBL" id="BOPL01000008">
    <property type="protein sequence ID" value="GIK05337.1"/>
    <property type="molecule type" value="Genomic_DNA"/>
</dbReference>